<dbReference type="STRING" id="758820.SAMN00777080_4742"/>
<feature type="domain" description="Glycosyl transferase family 1" evidence="1">
    <location>
        <begin position="206"/>
        <end position="341"/>
    </location>
</feature>
<dbReference type="Proteomes" id="UP000192333">
    <property type="component" value="Chromosome I"/>
</dbReference>
<evidence type="ECO:0000313" key="2">
    <source>
        <dbReference type="EMBL" id="SMD46063.1"/>
    </source>
</evidence>
<evidence type="ECO:0000313" key="3">
    <source>
        <dbReference type="Proteomes" id="UP000192333"/>
    </source>
</evidence>
<dbReference type="PANTHER" id="PTHR12526:SF630">
    <property type="entry name" value="GLYCOSYLTRANSFERASE"/>
    <property type="match status" value="1"/>
</dbReference>
<dbReference type="PANTHER" id="PTHR12526">
    <property type="entry name" value="GLYCOSYLTRANSFERASE"/>
    <property type="match status" value="1"/>
</dbReference>
<dbReference type="Gene3D" id="3.40.50.2000">
    <property type="entry name" value="Glycogen Phosphorylase B"/>
    <property type="match status" value="2"/>
</dbReference>
<dbReference type="RefSeq" id="WP_084123008.1">
    <property type="nucleotide sequence ID" value="NZ_LT838813.1"/>
</dbReference>
<dbReference type="InterPro" id="IPR001296">
    <property type="entry name" value="Glyco_trans_1"/>
</dbReference>
<organism evidence="2 3">
    <name type="scientific">Aquiflexum balticum DSM 16537</name>
    <dbReference type="NCBI Taxonomy" id="758820"/>
    <lineage>
        <taxon>Bacteria</taxon>
        <taxon>Pseudomonadati</taxon>
        <taxon>Bacteroidota</taxon>
        <taxon>Cytophagia</taxon>
        <taxon>Cytophagales</taxon>
        <taxon>Cyclobacteriaceae</taxon>
        <taxon>Aquiflexum</taxon>
    </lineage>
</organism>
<accession>A0A1W2HB15</accession>
<reference evidence="3" key="1">
    <citation type="submission" date="2017-04" db="EMBL/GenBank/DDBJ databases">
        <authorList>
            <person name="Varghese N."/>
            <person name="Submissions S."/>
        </authorList>
    </citation>
    <scope>NUCLEOTIDE SEQUENCE [LARGE SCALE GENOMIC DNA]</scope>
    <source>
        <strain evidence="3">DSM 16537</strain>
    </source>
</reference>
<sequence length="394" mass="46760">MKEDRKHILFVCSWLNHKNNVGSFFIEQAKIFESDYEITMLNFKPFGLIDFLKNIFFFNTEFYDKDLNKPYIIYVTHFDTKIFGRYFSDYLKKKVVSKVYHLIKSRRKKVDLIHTQSLFNSFEYVMIFNKLFKLKYLLTEHNQLSFFNKPKDIKQKVINFLDNSSYNLVVSNDKIRQFYTNGLFYDFWNVGNMVNEKLFYYKFNEKSDNIFRIITIGAYSKVKDQTTILKALKIFEKKIGSRKTTFTWIGYNSWGIDKNKEVNKLIESFGFSKIEFILIPVLSRIEIQRYLQESNVFLFSSIVEGMPVSVLEALACGVPVISTNCGGVDELIDSENGKIIPLFDFEKMEVFLEKIFQGEIKFEKNNISKKIHNFYGTQEFKIRVESFYKKALNK</sequence>
<proteinExistence type="predicted"/>
<protein>
    <submittedName>
        <fullName evidence="2">Glycosyltransferase involved in cell wall bisynthesis</fullName>
    </submittedName>
</protein>
<dbReference type="SUPFAM" id="SSF53756">
    <property type="entry name" value="UDP-Glycosyltransferase/glycogen phosphorylase"/>
    <property type="match status" value="1"/>
</dbReference>
<dbReference type="AlphaFoldDB" id="A0A1W2HB15"/>
<dbReference type="CDD" id="cd03801">
    <property type="entry name" value="GT4_PimA-like"/>
    <property type="match status" value="1"/>
</dbReference>
<name>A0A1W2HB15_9BACT</name>
<dbReference type="Pfam" id="PF00534">
    <property type="entry name" value="Glycos_transf_1"/>
    <property type="match status" value="1"/>
</dbReference>
<dbReference type="OrthoDB" id="7560678at2"/>
<keyword evidence="3" id="KW-1185">Reference proteome</keyword>
<dbReference type="EMBL" id="LT838813">
    <property type="protein sequence ID" value="SMD46063.1"/>
    <property type="molecule type" value="Genomic_DNA"/>
</dbReference>
<gene>
    <name evidence="2" type="ORF">SAMN00777080_4742</name>
</gene>
<dbReference type="GO" id="GO:0016757">
    <property type="term" value="F:glycosyltransferase activity"/>
    <property type="evidence" value="ECO:0007669"/>
    <property type="project" value="InterPro"/>
</dbReference>
<evidence type="ECO:0000259" key="1">
    <source>
        <dbReference type="Pfam" id="PF00534"/>
    </source>
</evidence>
<keyword evidence="2" id="KW-0808">Transferase</keyword>